<feature type="transmembrane region" description="Helical" evidence="10">
    <location>
        <begin position="87"/>
        <end position="103"/>
    </location>
</feature>
<accession>A0A9P3B7Y4</accession>
<dbReference type="OrthoDB" id="1699231at2759"/>
<dbReference type="InterPro" id="IPR004837">
    <property type="entry name" value="NaCa_Exmemb"/>
</dbReference>
<dbReference type="EMBL" id="BHVY01000003">
    <property type="protein sequence ID" value="GIJ86371.1"/>
    <property type="molecule type" value="Genomic_DNA"/>
</dbReference>
<dbReference type="NCBIfam" id="TIGR00846">
    <property type="entry name" value="caca2"/>
    <property type="match status" value="1"/>
</dbReference>
<keyword evidence="4 10" id="KW-0109">Calcium transport</keyword>
<evidence type="ECO:0000259" key="12">
    <source>
        <dbReference type="Pfam" id="PF01699"/>
    </source>
</evidence>
<keyword evidence="5 10" id="KW-0812">Transmembrane</keyword>
<keyword evidence="8 10" id="KW-0406">Ion transport</keyword>
<evidence type="ECO:0000256" key="6">
    <source>
        <dbReference type="ARBA" id="ARBA00022837"/>
    </source>
</evidence>
<dbReference type="GO" id="GO:0015369">
    <property type="term" value="F:calcium:proton antiporter activity"/>
    <property type="evidence" value="ECO:0007669"/>
    <property type="project" value="UniProtKB-UniRule"/>
</dbReference>
<comment type="caution">
    <text evidence="13">The sequence shown here is derived from an EMBL/GenBank/DDBJ whole genome shotgun (WGS) entry which is preliminary data.</text>
</comment>
<dbReference type="AlphaFoldDB" id="A0A9P3B7Y4"/>
<feature type="domain" description="Sodium/calcium exchanger membrane region" evidence="12">
    <location>
        <begin position="86"/>
        <end position="240"/>
    </location>
</feature>
<feature type="transmembrane region" description="Helical" evidence="10">
    <location>
        <begin position="62"/>
        <end position="81"/>
    </location>
</feature>
<feature type="transmembrane region" description="Helical" evidence="10">
    <location>
        <begin position="216"/>
        <end position="238"/>
    </location>
</feature>
<evidence type="ECO:0000256" key="4">
    <source>
        <dbReference type="ARBA" id="ARBA00022568"/>
    </source>
</evidence>
<dbReference type="InterPro" id="IPR004798">
    <property type="entry name" value="CAX-like"/>
</dbReference>
<keyword evidence="6 10" id="KW-0106">Calcium</keyword>
<feature type="region of interest" description="Disordered" evidence="11">
    <location>
        <begin position="1"/>
        <end position="26"/>
    </location>
</feature>
<feature type="transmembrane region" description="Helical" evidence="10">
    <location>
        <begin position="182"/>
        <end position="204"/>
    </location>
</feature>
<evidence type="ECO:0000256" key="11">
    <source>
        <dbReference type="SAM" id="MobiDB-lite"/>
    </source>
</evidence>
<feature type="transmembrane region" description="Helical" evidence="10">
    <location>
        <begin position="149"/>
        <end position="170"/>
    </location>
</feature>
<dbReference type="PANTHER" id="PTHR31503">
    <property type="entry name" value="VACUOLAR CALCIUM ION TRANSPORTER"/>
    <property type="match status" value="1"/>
</dbReference>
<dbReference type="Pfam" id="PF01699">
    <property type="entry name" value="Na_Ca_ex"/>
    <property type="match status" value="2"/>
</dbReference>
<evidence type="ECO:0000256" key="8">
    <source>
        <dbReference type="ARBA" id="ARBA00023065"/>
    </source>
</evidence>
<keyword evidence="3 10" id="KW-0813">Transport</keyword>
<evidence type="ECO:0000256" key="1">
    <source>
        <dbReference type="ARBA" id="ARBA00004127"/>
    </source>
</evidence>
<evidence type="ECO:0000256" key="7">
    <source>
        <dbReference type="ARBA" id="ARBA00022989"/>
    </source>
</evidence>
<dbReference type="Proteomes" id="UP001043456">
    <property type="component" value="Unassembled WGS sequence"/>
</dbReference>
<dbReference type="RefSeq" id="XP_043157118.1">
    <property type="nucleotide sequence ID" value="XM_043301183.1"/>
</dbReference>
<dbReference type="Gene3D" id="1.20.1420.30">
    <property type="entry name" value="NCX, central ion-binding region"/>
    <property type="match status" value="1"/>
</dbReference>
<keyword evidence="7 10" id="KW-1133">Transmembrane helix</keyword>
<keyword evidence="9 10" id="KW-0472">Membrane</keyword>
<name>A0A9P3B7Y4_9EURO</name>
<keyword evidence="10" id="KW-0926">Vacuole</keyword>
<dbReference type="GeneID" id="67003871"/>
<feature type="transmembrane region" description="Helical" evidence="10">
    <location>
        <begin position="115"/>
        <end position="137"/>
    </location>
</feature>
<dbReference type="GO" id="GO:0006874">
    <property type="term" value="P:intracellular calcium ion homeostasis"/>
    <property type="evidence" value="ECO:0007669"/>
    <property type="project" value="TreeGrafter"/>
</dbReference>
<keyword evidence="14" id="KW-1185">Reference proteome</keyword>
<evidence type="ECO:0000256" key="10">
    <source>
        <dbReference type="RuleBase" id="RU365028"/>
    </source>
</evidence>
<comment type="subcellular location">
    <subcellularLocation>
        <location evidence="1">Endomembrane system</location>
        <topology evidence="1">Multi-pass membrane protein</topology>
    </subcellularLocation>
    <subcellularLocation>
        <location evidence="10">Vacuole membrane</location>
    </subcellularLocation>
</comment>
<dbReference type="GO" id="GO:0000329">
    <property type="term" value="C:fungal-type vacuole membrane"/>
    <property type="evidence" value="ECO:0007669"/>
    <property type="project" value="TreeGrafter"/>
</dbReference>
<reference evidence="13 14" key="1">
    <citation type="submission" date="2018-10" db="EMBL/GenBank/DDBJ databases">
        <title>Pan-genome distribution and transcriptional activeness of fungal secondary metabolism genes in Aspergillus section Fumigati.</title>
        <authorList>
            <person name="Takahashi H."/>
            <person name="Umemura M."/>
            <person name="Ninomiya A."/>
            <person name="Kusuya Y."/>
            <person name="Urayama S."/>
            <person name="Shimizu M."/>
            <person name="Watanabe A."/>
            <person name="Kamei K."/>
            <person name="Yaguchi T."/>
            <person name="Hagiwara D."/>
        </authorList>
    </citation>
    <scope>NUCLEOTIDE SEQUENCE [LARGE SCALE GENOMIC DNA]</scope>
    <source>
        <strain evidence="13 14">IFM 55266</strain>
    </source>
</reference>
<keyword evidence="10" id="KW-0050">Antiport</keyword>
<comment type="caution">
    <text evidence="10">Lacks conserved residue(s) required for the propagation of feature annotation.</text>
</comment>
<comment type="function">
    <text evidence="10">Has a role in promoting intracellular calcium ion sequestration via the exchange of calcium ions for hydrogen ions across the vacuolar membrane. Involved also in manganese ion homeostasis via its uptake into the vacuole.</text>
</comment>
<dbReference type="GO" id="GO:0012505">
    <property type="term" value="C:endomembrane system"/>
    <property type="evidence" value="ECO:0007669"/>
    <property type="project" value="UniProtKB-SubCell"/>
</dbReference>
<feature type="transmembrane region" description="Helical" evidence="10">
    <location>
        <begin position="391"/>
        <end position="409"/>
    </location>
</feature>
<evidence type="ECO:0000256" key="9">
    <source>
        <dbReference type="ARBA" id="ARBA00023136"/>
    </source>
</evidence>
<protein>
    <recommendedName>
        <fullName evidence="10">Vacuolar calcium ion transporter</fullName>
    </recommendedName>
</protein>
<evidence type="ECO:0000313" key="13">
    <source>
        <dbReference type="EMBL" id="GIJ86371.1"/>
    </source>
</evidence>
<feature type="transmembrane region" description="Helical" evidence="10">
    <location>
        <begin position="327"/>
        <end position="354"/>
    </location>
</feature>
<organism evidence="13 14">
    <name type="scientific">Aspergillus pseudoviridinutans</name>
    <dbReference type="NCBI Taxonomy" id="1517512"/>
    <lineage>
        <taxon>Eukaryota</taxon>
        <taxon>Fungi</taxon>
        <taxon>Dikarya</taxon>
        <taxon>Ascomycota</taxon>
        <taxon>Pezizomycotina</taxon>
        <taxon>Eurotiomycetes</taxon>
        <taxon>Eurotiomycetidae</taxon>
        <taxon>Eurotiales</taxon>
        <taxon>Aspergillaceae</taxon>
        <taxon>Aspergillus</taxon>
        <taxon>Aspergillus subgen. Fumigati</taxon>
    </lineage>
</organism>
<evidence type="ECO:0000256" key="5">
    <source>
        <dbReference type="ARBA" id="ARBA00022692"/>
    </source>
</evidence>
<evidence type="ECO:0000256" key="2">
    <source>
        <dbReference type="ARBA" id="ARBA00008170"/>
    </source>
</evidence>
<sequence>MLRLRHSMSSSPQERVTESPPENEPLLKGDMALQASALERRLTGHYIQPLWMVIRTTLASSYANLLLPTVFLGIASASWGWGDTSTFVLNLLAIFPLASLLSFSTEELAKSVGSAVGGLINATFGNAVEMIVGATAVNRGEIHIVQASMIGSVLSGNLLILGSCFFAGGYNRRTLRFSPDVSQILSSLMVVITSFLLIPSALYVTTRAPATDTEESVLNLSRAAAIILLLYYLIYLYFKLKSHADVFVCDGEEEEEEIQLGPWSASLVLVLATLGVTTCSDSLVESIDGMVETWSISRAFIGLIVVPIVGNAGEFNTTVNAAIKGHLGLAIGIIAESTLQIALFVTPFTVIWGWAIDQPMSLHFNTFEITVFSLTAILTKCLMREGHSNWFQGYLLIGMYLILAIAFYVHPDLDHITQEVPSG</sequence>
<dbReference type="InterPro" id="IPR004713">
    <property type="entry name" value="CaH_exchang"/>
</dbReference>
<dbReference type="InterPro" id="IPR044880">
    <property type="entry name" value="NCX_ion-bd_dom_sf"/>
</dbReference>
<proteinExistence type="inferred from homology"/>
<dbReference type="NCBIfam" id="TIGR00378">
    <property type="entry name" value="cax"/>
    <property type="match status" value="1"/>
</dbReference>
<evidence type="ECO:0000256" key="3">
    <source>
        <dbReference type="ARBA" id="ARBA00022448"/>
    </source>
</evidence>
<gene>
    <name evidence="13" type="ORF">Asppvi_005259</name>
</gene>
<comment type="similarity">
    <text evidence="2 10">Belongs to the Ca(2+):cation antiporter (CaCA) (TC 2.A.19) family.</text>
</comment>
<feature type="transmembrane region" description="Helical" evidence="10">
    <location>
        <begin position="360"/>
        <end position="379"/>
    </location>
</feature>
<dbReference type="PANTHER" id="PTHR31503:SF22">
    <property type="entry name" value="VACUOLAR CALCIUM ION TRANSPORTER"/>
    <property type="match status" value="1"/>
</dbReference>
<feature type="domain" description="Sodium/calcium exchanger membrane region" evidence="12">
    <location>
        <begin position="267"/>
        <end position="408"/>
    </location>
</feature>
<evidence type="ECO:0000313" key="14">
    <source>
        <dbReference type="Proteomes" id="UP001043456"/>
    </source>
</evidence>